<reference evidence="2" key="1">
    <citation type="submission" date="2011-12" db="EMBL/GenBank/DDBJ databases">
        <title>The complete genome of chromosome of Sulfobacillus acidophilus DSM 10332.</title>
        <authorList>
            <person name="Lucas S."/>
            <person name="Han J."/>
            <person name="Lapidus A."/>
            <person name="Bruce D."/>
            <person name="Goodwin L."/>
            <person name="Pitluck S."/>
            <person name="Peters L."/>
            <person name="Kyrpides N."/>
            <person name="Mavromatis K."/>
            <person name="Ivanova N."/>
            <person name="Mikhailova N."/>
            <person name="Chertkov O."/>
            <person name="Saunders E."/>
            <person name="Detter J.C."/>
            <person name="Tapia R."/>
            <person name="Han C."/>
            <person name="Land M."/>
            <person name="Hauser L."/>
            <person name="Markowitz V."/>
            <person name="Cheng J.-F."/>
            <person name="Hugenholtz P."/>
            <person name="Woyke T."/>
            <person name="Wu D."/>
            <person name="Pukall R."/>
            <person name="Gehrich-Schroeter G."/>
            <person name="Schneider S."/>
            <person name="Klenk H.-P."/>
            <person name="Eisen J.A."/>
        </authorList>
    </citation>
    <scope>NUCLEOTIDE SEQUENCE [LARGE SCALE GENOMIC DNA]</scope>
    <source>
        <strain evidence="2">ATCC 700253 / DSM 10332 / NAL</strain>
    </source>
</reference>
<dbReference type="PATRIC" id="fig|679936.5.peg.3172"/>
<dbReference type="KEGG" id="sap:Sulac_3073"/>
<keyword evidence="2" id="KW-1185">Reference proteome</keyword>
<sequence>MRLTPYPLVGLGLAVVVLSACGVPRLSTTTAKISHRVVSLPPVRLWAALKKGGIPLQGLVIDRHGGSPFAVAWAYPHPNSTAFVSLLRVERLRWLNGTWRPTGFWTFQNTNLVEQVDATLAPDNTLGLASLWVSGGSDGAGGFLNLVVSPTQFQAKPFVPVLDPVLSPAHGYRWVENASTTRVIWQWRRGQWQETNQGLFGTIPTQATRIPWNLSSPSSLSQVTIGAYQPVAFIPASSLLSQSWAILGPFPSSAEALAAATTGLVAAYQQVPGLVAYPPLGTSYWVVGIWNAGGTGMKDYHIIAITAR</sequence>
<name>G8U0Y3_SULAD</name>
<dbReference type="PROSITE" id="PS51257">
    <property type="entry name" value="PROKAR_LIPOPROTEIN"/>
    <property type="match status" value="1"/>
</dbReference>
<protein>
    <submittedName>
        <fullName evidence="1">Uncharacterized protein</fullName>
    </submittedName>
</protein>
<dbReference type="Proteomes" id="UP000005439">
    <property type="component" value="Chromosome"/>
</dbReference>
<dbReference type="AlphaFoldDB" id="G8U0Y3"/>
<dbReference type="HOGENOM" id="CLU_902913_0_0_9"/>
<organism evidence="1 2">
    <name type="scientific">Sulfobacillus acidophilus (strain ATCC 700253 / DSM 10332 / NAL)</name>
    <dbReference type="NCBI Taxonomy" id="679936"/>
    <lineage>
        <taxon>Bacteria</taxon>
        <taxon>Bacillati</taxon>
        <taxon>Bacillota</taxon>
        <taxon>Clostridia</taxon>
        <taxon>Eubacteriales</taxon>
        <taxon>Clostridiales Family XVII. Incertae Sedis</taxon>
        <taxon>Sulfobacillus</taxon>
    </lineage>
</organism>
<gene>
    <name evidence="1" type="ordered locus">Sulac_3073</name>
</gene>
<accession>G8U0Y3</accession>
<dbReference type="EMBL" id="CP003179">
    <property type="protein sequence ID" value="AEW06528.1"/>
    <property type="molecule type" value="Genomic_DNA"/>
</dbReference>
<proteinExistence type="predicted"/>
<reference evidence="1 2" key="2">
    <citation type="journal article" date="2012" name="Stand. Genomic Sci.">
        <title>Complete genome sequence of the moderately thermophilic mineral-sulfide-oxidizing firmicute Sulfobacillus acidophilus type strain (NAL(T)).</title>
        <authorList>
            <person name="Anderson I."/>
            <person name="Chertkov O."/>
            <person name="Chen A."/>
            <person name="Saunders E."/>
            <person name="Lapidus A."/>
            <person name="Nolan M."/>
            <person name="Lucas S."/>
            <person name="Hammon N."/>
            <person name="Deshpande S."/>
            <person name="Cheng J.F."/>
            <person name="Han C."/>
            <person name="Tapia R."/>
            <person name="Goodwin L.A."/>
            <person name="Pitluck S."/>
            <person name="Liolios K."/>
            <person name="Pagani I."/>
            <person name="Ivanova N."/>
            <person name="Mikhailova N."/>
            <person name="Pati A."/>
            <person name="Palaniappan K."/>
            <person name="Land M."/>
            <person name="Pan C."/>
            <person name="Rohde M."/>
            <person name="Pukall R."/>
            <person name="Goker M."/>
            <person name="Detter J.C."/>
            <person name="Woyke T."/>
            <person name="Bristow J."/>
            <person name="Eisen J.A."/>
            <person name="Markowitz V."/>
            <person name="Hugenholtz P."/>
            <person name="Kyrpides N.C."/>
            <person name="Klenk H.P."/>
            <person name="Mavromatis K."/>
        </authorList>
    </citation>
    <scope>NUCLEOTIDE SEQUENCE [LARGE SCALE GENOMIC DNA]</scope>
    <source>
        <strain evidence="2">ATCC 700253 / DSM 10332 / NAL</strain>
    </source>
</reference>
<evidence type="ECO:0000313" key="2">
    <source>
        <dbReference type="Proteomes" id="UP000005439"/>
    </source>
</evidence>
<evidence type="ECO:0000313" key="1">
    <source>
        <dbReference type="EMBL" id="AEW06528.1"/>
    </source>
</evidence>